<evidence type="ECO:0000256" key="7">
    <source>
        <dbReference type="ARBA" id="ARBA00022919"/>
    </source>
</evidence>
<dbReference type="GO" id="GO:0030148">
    <property type="term" value="P:sphingolipid biosynthetic process"/>
    <property type="evidence" value="ECO:0007669"/>
    <property type="project" value="InterPro"/>
</dbReference>
<dbReference type="GO" id="GO:0005789">
    <property type="term" value="C:endoplasmic reticulum membrane"/>
    <property type="evidence" value="ECO:0007669"/>
    <property type="project" value="TreeGrafter"/>
</dbReference>
<dbReference type="InterPro" id="IPR020904">
    <property type="entry name" value="Sc_DH/Rdtase_CS"/>
</dbReference>
<evidence type="ECO:0000256" key="8">
    <source>
        <dbReference type="ARBA" id="ARBA00023002"/>
    </source>
</evidence>
<keyword evidence="7" id="KW-0746">Sphingolipid metabolism</keyword>
<evidence type="ECO:0000256" key="3">
    <source>
        <dbReference type="ARBA" id="ARBA00004991"/>
    </source>
</evidence>
<feature type="transmembrane region" description="Helical" evidence="13">
    <location>
        <begin position="296"/>
        <end position="316"/>
    </location>
</feature>
<dbReference type="GO" id="GO:0047560">
    <property type="term" value="F:3-dehydrosphinganine reductase activity"/>
    <property type="evidence" value="ECO:0007669"/>
    <property type="project" value="UniProtKB-EC"/>
</dbReference>
<evidence type="ECO:0000256" key="1">
    <source>
        <dbReference type="ARBA" id="ARBA00004240"/>
    </source>
</evidence>
<protein>
    <recommendedName>
        <fullName evidence="10">3-dehydrosphinganine reductase</fullName>
        <ecNumber evidence="10">1.1.1.102</ecNumber>
    </recommendedName>
</protein>
<comment type="pathway">
    <text evidence="3">Sphingolipid metabolism.</text>
</comment>
<dbReference type="InterPro" id="IPR036291">
    <property type="entry name" value="NAD(P)-bd_dom_sf"/>
</dbReference>
<dbReference type="EC" id="1.1.1.102" evidence="10"/>
<keyword evidence="13" id="KW-1133">Transmembrane helix</keyword>
<evidence type="ECO:0000256" key="5">
    <source>
        <dbReference type="ARBA" id="ARBA00022824"/>
    </source>
</evidence>
<dbReference type="PANTHER" id="PTHR43550">
    <property type="entry name" value="3-KETODIHYDROSPHINGOSINE REDUCTASE"/>
    <property type="match status" value="1"/>
</dbReference>
<reference evidence="15" key="1">
    <citation type="submission" date="2017-01" db="EMBL/GenBank/DDBJ databases">
        <authorList>
            <person name="Wang Y."/>
            <person name="White M."/>
            <person name="Kvist S."/>
            <person name="Moncalvo J.-M."/>
        </authorList>
    </citation>
    <scope>NUCLEOTIDE SEQUENCE [LARGE SCALE GENOMIC DNA]</scope>
    <source>
        <strain evidence="15">COL-18-3</strain>
    </source>
</reference>
<evidence type="ECO:0000256" key="12">
    <source>
        <dbReference type="ARBA" id="ARBA00048930"/>
    </source>
</evidence>
<evidence type="ECO:0000313" key="15">
    <source>
        <dbReference type="Proteomes" id="UP000188320"/>
    </source>
</evidence>
<dbReference type="GO" id="GO:0000166">
    <property type="term" value="F:nucleotide binding"/>
    <property type="evidence" value="ECO:0007669"/>
    <property type="project" value="UniProtKB-KW"/>
</dbReference>
<keyword evidence="5" id="KW-0256">Endoplasmic reticulum</keyword>
<keyword evidence="13" id="KW-0472">Membrane</keyword>
<keyword evidence="8" id="KW-0560">Oxidoreductase</keyword>
<evidence type="ECO:0000256" key="11">
    <source>
        <dbReference type="ARBA" id="ARBA00044737"/>
    </source>
</evidence>
<dbReference type="Proteomes" id="UP000188320">
    <property type="component" value="Unassembled WGS sequence"/>
</dbReference>
<keyword evidence="6" id="KW-0521">NADP</keyword>
<evidence type="ECO:0000256" key="4">
    <source>
        <dbReference type="ARBA" id="ARBA00022741"/>
    </source>
</evidence>
<proteinExistence type="predicted"/>
<dbReference type="GO" id="GO:0006666">
    <property type="term" value="P:3-keto-sphinganine metabolic process"/>
    <property type="evidence" value="ECO:0007669"/>
    <property type="project" value="InterPro"/>
</dbReference>
<comment type="pathway">
    <text evidence="2">Lipid metabolism; sphingolipid metabolism.</text>
</comment>
<evidence type="ECO:0000256" key="10">
    <source>
        <dbReference type="ARBA" id="ARBA00026112"/>
    </source>
</evidence>
<feature type="transmembrane region" description="Helical" evidence="13">
    <location>
        <begin position="6"/>
        <end position="25"/>
    </location>
</feature>
<dbReference type="OrthoDB" id="10267115at2759"/>
<keyword evidence="13" id="KW-0812">Transmembrane</keyword>
<dbReference type="AlphaFoldDB" id="A0A1R1PRI2"/>
<dbReference type="SUPFAM" id="SSF51735">
    <property type="entry name" value="NAD(P)-binding Rossmann-fold domains"/>
    <property type="match status" value="1"/>
</dbReference>
<evidence type="ECO:0000256" key="9">
    <source>
        <dbReference type="ARBA" id="ARBA00023098"/>
    </source>
</evidence>
<evidence type="ECO:0000313" key="14">
    <source>
        <dbReference type="EMBL" id="OMH83596.1"/>
    </source>
</evidence>
<evidence type="ECO:0000256" key="13">
    <source>
        <dbReference type="SAM" id="Phobius"/>
    </source>
</evidence>
<keyword evidence="15" id="KW-1185">Reference proteome</keyword>
<sequence length="334" mass="36570">METLYAILSGILSAIGVLALLLVISELHLRFRGRKFNVNGKHCYVTGGSSGLGKAVAMDLFKDGASVTIIARGLDNLKFAAEEIEKCRVNETQKIIYISSDTTDKQSSKAALEESVERQGKEIEYVFTCAGAAYPGYFIEQDVEVFEKSMQLNYFGALYTIHEATRRMVNANIKGHVVLVGSTLSMLGLVGYTQYSATKFAIRGLAEALRSELILHGINVSAYYPGTILSPGYEAENKLKPEISKKIEDAVDGLTPEQCSTALLKGLKRGEVAITSDFSTLLFRVASRGAMPMNNVAIDSVLAMIAWVALPIWRIFVDRTISTFQYGKPKAKPE</sequence>
<accession>A0A1R1PRI2</accession>
<name>A0A1R1PRI2_ZANCU</name>
<dbReference type="InterPro" id="IPR045022">
    <property type="entry name" value="KDSR-like"/>
</dbReference>
<dbReference type="Pfam" id="PF00106">
    <property type="entry name" value="adh_short"/>
    <property type="match status" value="1"/>
</dbReference>
<organism evidence="14 15">
    <name type="scientific">Zancudomyces culisetae</name>
    <name type="common">Gut fungus</name>
    <name type="synonym">Smittium culisetae</name>
    <dbReference type="NCBI Taxonomy" id="1213189"/>
    <lineage>
        <taxon>Eukaryota</taxon>
        <taxon>Fungi</taxon>
        <taxon>Fungi incertae sedis</taxon>
        <taxon>Zoopagomycota</taxon>
        <taxon>Kickxellomycotina</taxon>
        <taxon>Harpellomycetes</taxon>
        <taxon>Harpellales</taxon>
        <taxon>Legeriomycetaceae</taxon>
        <taxon>Zancudomyces</taxon>
    </lineage>
</organism>
<comment type="function">
    <text evidence="11">Catalyzes the reduction of 3'-oxosphinganine (3-ketodihydrosphingosine/KDS) to sphinganine (dihydrosphingosine/DHS), the second step of de novo sphingolipid biosynthesis.</text>
</comment>
<keyword evidence="9" id="KW-0443">Lipid metabolism</keyword>
<gene>
    <name evidence="14" type="ORF">AX774_g2899</name>
</gene>
<dbReference type="CDD" id="cd08939">
    <property type="entry name" value="KDSR-like_SDR_c"/>
    <property type="match status" value="1"/>
</dbReference>
<keyword evidence="4" id="KW-0547">Nucleotide-binding</keyword>
<dbReference type="PANTHER" id="PTHR43550:SF3">
    <property type="entry name" value="3-KETODIHYDROSPHINGOSINE REDUCTASE"/>
    <property type="match status" value="1"/>
</dbReference>
<dbReference type="PROSITE" id="PS00061">
    <property type="entry name" value="ADH_SHORT"/>
    <property type="match status" value="1"/>
</dbReference>
<comment type="catalytic activity">
    <reaction evidence="12">
        <text>sphinganine + NADP(+) = 3-oxosphinganine + NADPH + H(+)</text>
        <dbReference type="Rhea" id="RHEA:22640"/>
        <dbReference type="ChEBI" id="CHEBI:15378"/>
        <dbReference type="ChEBI" id="CHEBI:57783"/>
        <dbReference type="ChEBI" id="CHEBI:57817"/>
        <dbReference type="ChEBI" id="CHEBI:58299"/>
        <dbReference type="ChEBI" id="CHEBI:58349"/>
        <dbReference type="EC" id="1.1.1.102"/>
    </reaction>
    <physiologicalReaction direction="right-to-left" evidence="12">
        <dbReference type="Rhea" id="RHEA:22642"/>
    </physiologicalReaction>
</comment>
<evidence type="ECO:0000256" key="2">
    <source>
        <dbReference type="ARBA" id="ARBA00004760"/>
    </source>
</evidence>
<evidence type="ECO:0000256" key="6">
    <source>
        <dbReference type="ARBA" id="ARBA00022857"/>
    </source>
</evidence>
<dbReference type="FunFam" id="3.40.50.720:FF:000468">
    <property type="entry name" value="Short-chain dehydrogenase, putative"/>
    <property type="match status" value="1"/>
</dbReference>
<dbReference type="Gene3D" id="3.40.50.720">
    <property type="entry name" value="NAD(P)-binding Rossmann-like Domain"/>
    <property type="match status" value="1"/>
</dbReference>
<dbReference type="InterPro" id="IPR002347">
    <property type="entry name" value="SDR_fam"/>
</dbReference>
<dbReference type="PRINTS" id="PR00081">
    <property type="entry name" value="GDHRDH"/>
</dbReference>
<dbReference type="EMBL" id="LSSK01000356">
    <property type="protein sequence ID" value="OMH83596.1"/>
    <property type="molecule type" value="Genomic_DNA"/>
</dbReference>
<comment type="subcellular location">
    <subcellularLocation>
        <location evidence="1">Endoplasmic reticulum</location>
    </subcellularLocation>
</comment>
<comment type="caution">
    <text evidence="14">The sequence shown here is derived from an EMBL/GenBank/DDBJ whole genome shotgun (WGS) entry which is preliminary data.</text>
</comment>